<comment type="caution">
    <text evidence="1">The sequence shown here is derived from an EMBL/GenBank/DDBJ whole genome shotgun (WGS) entry which is preliminary data.</text>
</comment>
<dbReference type="EMBL" id="JAODYY010000001">
    <property type="protein sequence ID" value="MDH0123050.1"/>
    <property type="molecule type" value="Genomic_DNA"/>
</dbReference>
<evidence type="ECO:0000313" key="2">
    <source>
        <dbReference type="Proteomes" id="UP001158087"/>
    </source>
</evidence>
<evidence type="ECO:0000313" key="1">
    <source>
        <dbReference type="EMBL" id="MDH0123050.1"/>
    </source>
</evidence>
<gene>
    <name evidence="1" type="ORF">N7376_03510</name>
</gene>
<sequence>MENTVVVNESVEDGVYDHVTNLALISFLDDNPRHTNKAYLIFTDSSGTKTIPIKQDEYQEKLSLTAISAQIALQKSGNTVSVQVSASYLIGIQVFLVKD</sequence>
<name>A0AA42GVI7_9HYPH</name>
<protein>
    <submittedName>
        <fullName evidence="1">Uncharacterized protein</fullName>
    </submittedName>
</protein>
<dbReference type="AlphaFoldDB" id="A0AA42GVI7"/>
<proteinExistence type="predicted"/>
<organism evidence="1 2">
    <name type="scientific">Brucella intermedia GD04153</name>
    <dbReference type="NCBI Taxonomy" id="2975438"/>
    <lineage>
        <taxon>Bacteria</taxon>
        <taxon>Pseudomonadati</taxon>
        <taxon>Pseudomonadota</taxon>
        <taxon>Alphaproteobacteria</taxon>
        <taxon>Hyphomicrobiales</taxon>
        <taxon>Brucellaceae</taxon>
        <taxon>Brucella/Ochrobactrum group</taxon>
        <taxon>Brucella</taxon>
    </lineage>
</organism>
<accession>A0AA42GVI7</accession>
<dbReference type="Proteomes" id="UP001158087">
    <property type="component" value="Unassembled WGS sequence"/>
</dbReference>
<reference evidence="1" key="1">
    <citation type="submission" date="2022-09" db="EMBL/GenBank/DDBJ databases">
        <title>Intensive care unit water sources are persistently colonized with multi-drug resistant bacteria and are the site of extensive horizontal gene transfer of antibiotic resistance genes.</title>
        <authorList>
            <person name="Diorio-Toth L."/>
        </authorList>
    </citation>
    <scope>NUCLEOTIDE SEQUENCE</scope>
    <source>
        <strain evidence="1">GD04153</strain>
    </source>
</reference>